<reference evidence="2" key="1">
    <citation type="submission" date="2021-06" db="EMBL/GenBank/DDBJ databases">
        <title>Comparative genomics, transcriptomics and evolutionary studies reveal genomic signatures of adaptation to plant cell wall in hemibiotrophic fungi.</title>
        <authorList>
            <consortium name="DOE Joint Genome Institute"/>
            <person name="Baroncelli R."/>
            <person name="Diaz J.F."/>
            <person name="Benocci T."/>
            <person name="Peng M."/>
            <person name="Battaglia E."/>
            <person name="Haridas S."/>
            <person name="Andreopoulos W."/>
            <person name="Labutti K."/>
            <person name="Pangilinan J."/>
            <person name="Floch G.L."/>
            <person name="Makela M.R."/>
            <person name="Henrissat B."/>
            <person name="Grigoriev I.V."/>
            <person name="Crouch J.A."/>
            <person name="De Vries R.P."/>
            <person name="Sukno S.A."/>
            <person name="Thon M.R."/>
        </authorList>
    </citation>
    <scope>NUCLEOTIDE SEQUENCE</scope>
    <source>
        <strain evidence="2">MAFF235873</strain>
    </source>
</reference>
<organism evidence="2 3">
    <name type="scientific">Colletotrichum zoysiae</name>
    <dbReference type="NCBI Taxonomy" id="1216348"/>
    <lineage>
        <taxon>Eukaryota</taxon>
        <taxon>Fungi</taxon>
        <taxon>Dikarya</taxon>
        <taxon>Ascomycota</taxon>
        <taxon>Pezizomycotina</taxon>
        <taxon>Sordariomycetes</taxon>
        <taxon>Hypocreomycetidae</taxon>
        <taxon>Glomerellales</taxon>
        <taxon>Glomerellaceae</taxon>
        <taxon>Colletotrichum</taxon>
        <taxon>Colletotrichum graminicola species complex</taxon>
    </lineage>
</organism>
<comment type="caution">
    <text evidence="2">The sequence shown here is derived from an EMBL/GenBank/DDBJ whole genome shotgun (WGS) entry which is preliminary data.</text>
</comment>
<dbReference type="AlphaFoldDB" id="A0AAD9HFW4"/>
<sequence>MGAIWLSTVHGYVPTDTGRQVLRRCRYGTDSPDKRHYAVAVAVAVAVASDGTAISHCAGTDRTTATDSRAVLQTLFLLRPFSTGWRVRPGDCGASGSRSPQIAWAALVGQWPWCHLKPLANGSAEWPAPRYPPTVRHPLNVISRVRPSRPWRASGARARVLENEDKGGRGPASGPSLRHSPHWIRVLMSKADLTVLSGPFG</sequence>
<evidence type="ECO:0000313" key="2">
    <source>
        <dbReference type="EMBL" id="KAK2027557.1"/>
    </source>
</evidence>
<dbReference type="EMBL" id="MU842893">
    <property type="protein sequence ID" value="KAK2027557.1"/>
    <property type="molecule type" value="Genomic_DNA"/>
</dbReference>
<protein>
    <submittedName>
        <fullName evidence="2">Uncharacterized protein</fullName>
    </submittedName>
</protein>
<name>A0AAD9HFW4_9PEZI</name>
<gene>
    <name evidence="2" type="ORF">LX32DRAFT_436137</name>
</gene>
<feature type="compositionally biased region" description="Basic and acidic residues" evidence="1">
    <location>
        <begin position="159"/>
        <end position="168"/>
    </location>
</feature>
<evidence type="ECO:0000313" key="3">
    <source>
        <dbReference type="Proteomes" id="UP001232148"/>
    </source>
</evidence>
<evidence type="ECO:0000256" key="1">
    <source>
        <dbReference type="SAM" id="MobiDB-lite"/>
    </source>
</evidence>
<feature type="region of interest" description="Disordered" evidence="1">
    <location>
        <begin position="153"/>
        <end position="177"/>
    </location>
</feature>
<accession>A0AAD9HFW4</accession>
<keyword evidence="3" id="KW-1185">Reference proteome</keyword>
<proteinExistence type="predicted"/>
<dbReference type="Proteomes" id="UP001232148">
    <property type="component" value="Unassembled WGS sequence"/>
</dbReference>